<dbReference type="Gene3D" id="3.40.50.150">
    <property type="entry name" value="Vaccinia Virus protein VP39"/>
    <property type="match status" value="1"/>
</dbReference>
<comment type="caution">
    <text evidence="5">The sequence shown here is derived from an EMBL/GenBank/DDBJ whole genome shotgun (WGS) entry which is preliminary data.</text>
</comment>
<dbReference type="GO" id="GO:0032259">
    <property type="term" value="P:methylation"/>
    <property type="evidence" value="ECO:0007669"/>
    <property type="project" value="UniProtKB-KW"/>
</dbReference>
<keyword evidence="3" id="KW-0949">S-adenosyl-L-methionine</keyword>
<feature type="domain" description="O-methyltransferase C-terminal" evidence="4">
    <location>
        <begin position="157"/>
        <end position="335"/>
    </location>
</feature>
<dbReference type="AlphaFoldDB" id="A0A5C5VLS9"/>
<dbReference type="InterPro" id="IPR016461">
    <property type="entry name" value="COMT-like"/>
</dbReference>
<dbReference type="SUPFAM" id="SSF46785">
    <property type="entry name" value="Winged helix' DNA-binding domain"/>
    <property type="match status" value="1"/>
</dbReference>
<dbReference type="GO" id="GO:0008171">
    <property type="term" value="F:O-methyltransferase activity"/>
    <property type="evidence" value="ECO:0007669"/>
    <property type="project" value="InterPro"/>
</dbReference>
<gene>
    <name evidence="5" type="primary">crtF</name>
    <name evidence="5" type="ORF">Enr8_06820</name>
</gene>
<dbReference type="OrthoDB" id="9766840at2"/>
<evidence type="ECO:0000256" key="1">
    <source>
        <dbReference type="ARBA" id="ARBA00022603"/>
    </source>
</evidence>
<evidence type="ECO:0000256" key="3">
    <source>
        <dbReference type="ARBA" id="ARBA00022691"/>
    </source>
</evidence>
<dbReference type="InterPro" id="IPR036388">
    <property type="entry name" value="WH-like_DNA-bd_sf"/>
</dbReference>
<dbReference type="RefSeq" id="WP_146429194.1">
    <property type="nucleotide sequence ID" value="NZ_SJPF01000001.1"/>
</dbReference>
<evidence type="ECO:0000313" key="5">
    <source>
        <dbReference type="EMBL" id="TWT38987.1"/>
    </source>
</evidence>
<dbReference type="GO" id="GO:0043803">
    <property type="term" value="F:hydroxyneurosporene-O-methyltransferase activity"/>
    <property type="evidence" value="ECO:0007669"/>
    <property type="project" value="UniProtKB-EC"/>
</dbReference>
<dbReference type="Pfam" id="PF00891">
    <property type="entry name" value="Methyltransf_2"/>
    <property type="match status" value="1"/>
</dbReference>
<organism evidence="5 6">
    <name type="scientific">Blastopirellula retiformator</name>
    <dbReference type="NCBI Taxonomy" id="2527970"/>
    <lineage>
        <taxon>Bacteria</taxon>
        <taxon>Pseudomonadati</taxon>
        <taxon>Planctomycetota</taxon>
        <taxon>Planctomycetia</taxon>
        <taxon>Pirellulales</taxon>
        <taxon>Pirellulaceae</taxon>
        <taxon>Blastopirellula</taxon>
    </lineage>
</organism>
<dbReference type="Gene3D" id="1.10.10.10">
    <property type="entry name" value="Winged helix-like DNA-binding domain superfamily/Winged helix DNA-binding domain"/>
    <property type="match status" value="1"/>
</dbReference>
<dbReference type="InterPro" id="IPR036390">
    <property type="entry name" value="WH_DNA-bd_sf"/>
</dbReference>
<dbReference type="InterPro" id="IPR029063">
    <property type="entry name" value="SAM-dependent_MTases_sf"/>
</dbReference>
<keyword evidence="2 5" id="KW-0808">Transferase</keyword>
<keyword evidence="1 5" id="KW-0489">Methyltransferase</keyword>
<evidence type="ECO:0000313" key="6">
    <source>
        <dbReference type="Proteomes" id="UP000318878"/>
    </source>
</evidence>
<sequence>MNSAANAAAALHRPETDPTPIFEHFRGMHGSELLTAAVAHFDLFGRLQQQPLDFASLRQALQLEERPAHVLLTALRAMGLLQETDGKLALTPLAAEHLVPGGPLDCGDYIGLAAQTPGVLTMVRLLKTNRPLGSDDSEEGGAAFIYRDGIKSAMEAEASARHFTLALAGRAKNVAPHLAEAVSLAGAKLLLDIGGGTGIYSHALLQKNPDLKAIVFDRPEVLKIAGEMAEQYGVTDRCQLVGGDMFADEIPAGADVILLSNILHDWDKPECQQVVDRCAAALAPGGRLLIHDVFLDDALDGPLPIALYSASLFSFTEGRAYSGAEYREMLTAAGLTPQPIVPTLVHCGVLAGVK</sequence>
<dbReference type="InterPro" id="IPR001077">
    <property type="entry name" value="COMT_C"/>
</dbReference>
<keyword evidence="6" id="KW-1185">Reference proteome</keyword>
<dbReference type="PANTHER" id="PTHR43712">
    <property type="entry name" value="PUTATIVE (AFU_ORTHOLOGUE AFUA_4G14580)-RELATED"/>
    <property type="match status" value="1"/>
</dbReference>
<dbReference type="SUPFAM" id="SSF53335">
    <property type="entry name" value="S-adenosyl-L-methionine-dependent methyltransferases"/>
    <property type="match status" value="1"/>
</dbReference>
<protein>
    <submittedName>
        <fullName evidence="5">Demethylspheroidene O-methyltransferase</fullName>
        <ecNumber evidence="5">2.1.1.210</ecNumber>
    </submittedName>
</protein>
<accession>A0A5C5VLS9</accession>
<dbReference type="Proteomes" id="UP000318878">
    <property type="component" value="Unassembled WGS sequence"/>
</dbReference>
<proteinExistence type="predicted"/>
<dbReference type="CDD" id="cd02440">
    <property type="entry name" value="AdoMet_MTases"/>
    <property type="match status" value="1"/>
</dbReference>
<dbReference type="EC" id="2.1.1.210" evidence="5"/>
<reference evidence="5 6" key="1">
    <citation type="submission" date="2019-02" db="EMBL/GenBank/DDBJ databases">
        <title>Deep-cultivation of Planctomycetes and their phenomic and genomic characterization uncovers novel biology.</title>
        <authorList>
            <person name="Wiegand S."/>
            <person name="Jogler M."/>
            <person name="Boedeker C."/>
            <person name="Pinto D."/>
            <person name="Vollmers J."/>
            <person name="Rivas-Marin E."/>
            <person name="Kohn T."/>
            <person name="Peeters S.H."/>
            <person name="Heuer A."/>
            <person name="Rast P."/>
            <person name="Oberbeckmann S."/>
            <person name="Bunk B."/>
            <person name="Jeske O."/>
            <person name="Meyerdierks A."/>
            <person name="Storesund J.E."/>
            <person name="Kallscheuer N."/>
            <person name="Luecker S."/>
            <person name="Lage O.M."/>
            <person name="Pohl T."/>
            <person name="Merkel B.J."/>
            <person name="Hornburger P."/>
            <person name="Mueller R.-W."/>
            <person name="Bruemmer F."/>
            <person name="Labrenz M."/>
            <person name="Spormann A.M."/>
            <person name="Op Den Camp H."/>
            <person name="Overmann J."/>
            <person name="Amann R."/>
            <person name="Jetten M.S.M."/>
            <person name="Mascher T."/>
            <person name="Medema M.H."/>
            <person name="Devos D.P."/>
            <person name="Kaster A.-K."/>
            <person name="Ovreas L."/>
            <person name="Rohde M."/>
            <person name="Galperin M.Y."/>
            <person name="Jogler C."/>
        </authorList>
    </citation>
    <scope>NUCLEOTIDE SEQUENCE [LARGE SCALE GENOMIC DNA]</scope>
    <source>
        <strain evidence="5 6">Enr8</strain>
    </source>
</reference>
<dbReference type="EMBL" id="SJPF01000001">
    <property type="protein sequence ID" value="TWT38987.1"/>
    <property type="molecule type" value="Genomic_DNA"/>
</dbReference>
<dbReference type="PROSITE" id="PS51683">
    <property type="entry name" value="SAM_OMT_II"/>
    <property type="match status" value="1"/>
</dbReference>
<evidence type="ECO:0000259" key="4">
    <source>
        <dbReference type="Pfam" id="PF00891"/>
    </source>
</evidence>
<dbReference type="PANTHER" id="PTHR43712:SF2">
    <property type="entry name" value="O-METHYLTRANSFERASE CICE"/>
    <property type="match status" value="1"/>
</dbReference>
<name>A0A5C5VLS9_9BACT</name>
<evidence type="ECO:0000256" key="2">
    <source>
        <dbReference type="ARBA" id="ARBA00022679"/>
    </source>
</evidence>